<organism evidence="2 3">
    <name type="scientific">Winogradskyella damuponensis</name>
    <dbReference type="NCBI Taxonomy" id="943939"/>
    <lineage>
        <taxon>Bacteria</taxon>
        <taxon>Pseudomonadati</taxon>
        <taxon>Bacteroidota</taxon>
        <taxon>Flavobacteriia</taxon>
        <taxon>Flavobacteriales</taxon>
        <taxon>Flavobacteriaceae</taxon>
        <taxon>Winogradskyella</taxon>
    </lineage>
</organism>
<name>A0ABP8CTP7_9FLAO</name>
<protein>
    <recommendedName>
        <fullName evidence="4">DUF4136 domain-containing protein</fullName>
    </recommendedName>
</protein>
<gene>
    <name evidence="2" type="ORF">GCM10022292_17050</name>
</gene>
<sequence>MRNYTLIFILLFISLTGNCQDEKLKEIRASYSLGEKTKKLIEQNKFSELKSDFGQTAKLNTLISLIQSKKAKSGEYKLSTDIYFNPDINKYVYTIYSSKWIKTESDWGLNDYLYIVELIIEHNNSNNEPRVTRRSILDQNSDLKKWWQSLMDSYNKPKFQRKKWADEYKLVPPPPPPPQTTEWFKK</sequence>
<feature type="region of interest" description="Disordered" evidence="1">
    <location>
        <begin position="167"/>
        <end position="186"/>
    </location>
</feature>
<reference evidence="3" key="1">
    <citation type="journal article" date="2019" name="Int. J. Syst. Evol. Microbiol.">
        <title>The Global Catalogue of Microorganisms (GCM) 10K type strain sequencing project: providing services to taxonomists for standard genome sequencing and annotation.</title>
        <authorList>
            <consortium name="The Broad Institute Genomics Platform"/>
            <consortium name="The Broad Institute Genome Sequencing Center for Infectious Disease"/>
            <person name="Wu L."/>
            <person name="Ma J."/>
        </authorList>
    </citation>
    <scope>NUCLEOTIDE SEQUENCE [LARGE SCALE GENOMIC DNA]</scope>
    <source>
        <strain evidence="3">JCM 17633</strain>
    </source>
</reference>
<evidence type="ECO:0000256" key="1">
    <source>
        <dbReference type="SAM" id="MobiDB-lite"/>
    </source>
</evidence>
<dbReference type="RefSeq" id="WP_344713957.1">
    <property type="nucleotide sequence ID" value="NZ_BAABCB010000017.1"/>
</dbReference>
<accession>A0ABP8CTP7</accession>
<evidence type="ECO:0000313" key="2">
    <source>
        <dbReference type="EMBL" id="GAA4243229.1"/>
    </source>
</evidence>
<proteinExistence type="predicted"/>
<dbReference type="EMBL" id="BAABCB010000017">
    <property type="protein sequence ID" value="GAA4243229.1"/>
    <property type="molecule type" value="Genomic_DNA"/>
</dbReference>
<keyword evidence="3" id="KW-1185">Reference proteome</keyword>
<evidence type="ECO:0000313" key="3">
    <source>
        <dbReference type="Proteomes" id="UP001501682"/>
    </source>
</evidence>
<comment type="caution">
    <text evidence="2">The sequence shown here is derived from an EMBL/GenBank/DDBJ whole genome shotgun (WGS) entry which is preliminary data.</text>
</comment>
<evidence type="ECO:0008006" key="4">
    <source>
        <dbReference type="Google" id="ProtNLM"/>
    </source>
</evidence>
<dbReference type="Proteomes" id="UP001501682">
    <property type="component" value="Unassembled WGS sequence"/>
</dbReference>